<feature type="non-terminal residue" evidence="2">
    <location>
        <position position="75"/>
    </location>
</feature>
<gene>
    <name evidence="1" type="ORF">SAMN03080606_04328</name>
    <name evidence="2" type="ORF">SAMN03080606_04353</name>
</gene>
<dbReference type="Gene3D" id="3.40.630.30">
    <property type="match status" value="1"/>
</dbReference>
<dbReference type="EMBL" id="FMUS01000055">
    <property type="protein sequence ID" value="SCZ10990.1"/>
    <property type="molecule type" value="Genomic_DNA"/>
</dbReference>
<evidence type="ECO:0000313" key="3">
    <source>
        <dbReference type="Proteomes" id="UP000198636"/>
    </source>
</evidence>
<accession>A0A1G5LEL5</accession>
<dbReference type="EMBL" id="FMUS01000057">
    <property type="protein sequence ID" value="SCZ11256.1"/>
    <property type="molecule type" value="Genomic_DNA"/>
</dbReference>
<evidence type="ECO:0008006" key="4">
    <source>
        <dbReference type="Google" id="ProtNLM"/>
    </source>
</evidence>
<organism evidence="2 3">
    <name type="scientific">Alkaliphilus peptidifermentans DSM 18978</name>
    <dbReference type="NCBI Taxonomy" id="1120976"/>
    <lineage>
        <taxon>Bacteria</taxon>
        <taxon>Bacillati</taxon>
        <taxon>Bacillota</taxon>
        <taxon>Clostridia</taxon>
        <taxon>Peptostreptococcales</taxon>
        <taxon>Natronincolaceae</taxon>
        <taxon>Alkaliphilus</taxon>
    </lineage>
</organism>
<dbReference type="RefSeq" id="WP_330389259.1">
    <property type="nucleotide sequence ID" value="NZ_FMUS01000055.1"/>
</dbReference>
<evidence type="ECO:0000313" key="1">
    <source>
        <dbReference type="EMBL" id="SCZ10990.1"/>
    </source>
</evidence>
<protein>
    <recommendedName>
        <fullName evidence="4">Acetyltransferase (GNAT) domain-containing protein</fullName>
    </recommendedName>
</protein>
<keyword evidence="3" id="KW-1185">Reference proteome</keyword>
<dbReference type="Proteomes" id="UP000198636">
    <property type="component" value="Unassembled WGS sequence"/>
</dbReference>
<dbReference type="AlphaFoldDB" id="A0A1G5LEL5"/>
<sequence>MSFIRLETERLIIRDHIVSDLDTHHQLFSNSKIMYYLQDLKTHTIDESMKNLLLAIEEISNNNRTKYFLRIEKKD</sequence>
<dbReference type="STRING" id="1120976.SAMN03080606_04328"/>
<dbReference type="InterPro" id="IPR016181">
    <property type="entry name" value="Acyl_CoA_acyltransferase"/>
</dbReference>
<evidence type="ECO:0000313" key="2">
    <source>
        <dbReference type="EMBL" id="SCZ11256.1"/>
    </source>
</evidence>
<proteinExistence type="predicted"/>
<dbReference type="SUPFAM" id="SSF55729">
    <property type="entry name" value="Acyl-CoA N-acyltransferases (Nat)"/>
    <property type="match status" value="1"/>
</dbReference>
<name>A0A1G5LEL5_9FIRM</name>
<reference evidence="2 3" key="1">
    <citation type="submission" date="2016-10" db="EMBL/GenBank/DDBJ databases">
        <authorList>
            <person name="de Groot N.N."/>
        </authorList>
    </citation>
    <scope>NUCLEOTIDE SEQUENCE [LARGE SCALE GENOMIC DNA]</scope>
    <source>
        <strain evidence="2 3">DSM 18978</strain>
    </source>
</reference>